<organism evidence="1 2">
    <name type="scientific">Sulfurospirillum halorespirans DSM 13726</name>
    <dbReference type="NCBI Taxonomy" id="1193502"/>
    <lineage>
        <taxon>Bacteria</taxon>
        <taxon>Pseudomonadati</taxon>
        <taxon>Campylobacterota</taxon>
        <taxon>Epsilonproteobacteria</taxon>
        <taxon>Campylobacterales</taxon>
        <taxon>Sulfurospirillaceae</taxon>
        <taxon>Sulfurospirillum</taxon>
    </lineage>
</organism>
<dbReference type="EMBL" id="CP017111">
    <property type="protein sequence ID" value="AOO65320.1"/>
    <property type="molecule type" value="Genomic_DNA"/>
</dbReference>
<sequence length="72" mass="8587">MEREKLNTLFKHAGLSKKEFAQKLSMNYQSVNQWESTQNAPLWVWSWLENYAKARKFDEMMALGKSMEEGKR</sequence>
<dbReference type="Gene3D" id="1.10.260.40">
    <property type="entry name" value="lambda repressor-like DNA-binding domains"/>
    <property type="match status" value="1"/>
</dbReference>
<dbReference type="CDD" id="cd00093">
    <property type="entry name" value="HTH_XRE"/>
    <property type="match status" value="1"/>
</dbReference>
<evidence type="ECO:0000313" key="2">
    <source>
        <dbReference type="Proteomes" id="UP000094609"/>
    </source>
</evidence>
<dbReference type="STRING" id="1193502.SHALO_1545"/>
<dbReference type="GO" id="GO:0003677">
    <property type="term" value="F:DNA binding"/>
    <property type="evidence" value="ECO:0007669"/>
    <property type="project" value="InterPro"/>
</dbReference>
<dbReference type="AlphaFoldDB" id="A0A1D7TK53"/>
<dbReference type="KEGG" id="shal:SHALO_1545"/>
<dbReference type="Proteomes" id="UP000094609">
    <property type="component" value="Chromosome"/>
</dbReference>
<proteinExistence type="predicted"/>
<evidence type="ECO:0000313" key="1">
    <source>
        <dbReference type="EMBL" id="AOO65320.1"/>
    </source>
</evidence>
<reference evidence="2" key="1">
    <citation type="submission" date="2016-08" db="EMBL/GenBank/DDBJ databases">
        <title>Complete genome sequence of the organohalide-respiring Epsilonproteobacterium Sulfurospirillum halorespirans.</title>
        <authorList>
            <person name="Goris T."/>
            <person name="Zimmermann J."/>
            <person name="Schenz B."/>
            <person name="Lemos M."/>
            <person name="Hackermueller J."/>
            <person name="Diekert G."/>
        </authorList>
    </citation>
    <scope>NUCLEOTIDE SEQUENCE [LARGE SCALE GENOMIC DNA]</scope>
    <source>
        <strain>DSM 13726</strain>
        <strain evidence="2">PCE-M2</strain>
    </source>
</reference>
<keyword evidence="2" id="KW-1185">Reference proteome</keyword>
<name>A0A1D7TK53_9BACT</name>
<gene>
    <name evidence="1" type="ORF">SHALO_1545</name>
</gene>
<dbReference type="RefSeq" id="WP_025344717.1">
    <property type="nucleotide sequence ID" value="NZ_CP017111.1"/>
</dbReference>
<dbReference type="PATRIC" id="fig|1193502.14.peg.1569"/>
<dbReference type="InterPro" id="IPR001387">
    <property type="entry name" value="Cro/C1-type_HTH"/>
</dbReference>
<protein>
    <submittedName>
        <fullName evidence="1">HTH_XRE superfamily</fullName>
    </submittedName>
</protein>
<dbReference type="InterPro" id="IPR010982">
    <property type="entry name" value="Lambda_DNA-bd_dom_sf"/>
</dbReference>
<accession>A0A1D7TK53</accession>
<dbReference type="SUPFAM" id="SSF47413">
    <property type="entry name" value="lambda repressor-like DNA-binding domains"/>
    <property type="match status" value="1"/>
</dbReference>